<proteinExistence type="predicted"/>
<dbReference type="AlphaFoldDB" id="A0A9P5N5E6"/>
<name>A0A9P5N5E6_9AGAM</name>
<dbReference type="EMBL" id="WHVB01000002">
    <property type="protein sequence ID" value="KAF8486402.1"/>
    <property type="molecule type" value="Genomic_DNA"/>
</dbReference>
<evidence type="ECO:0000313" key="1">
    <source>
        <dbReference type="EMBL" id="KAF8486402.1"/>
    </source>
</evidence>
<reference evidence="1" key="2">
    <citation type="journal article" date="2020" name="Nat. Commun.">
        <title>Large-scale genome sequencing of mycorrhizal fungi provides insights into the early evolution of symbiotic traits.</title>
        <authorList>
            <person name="Miyauchi S."/>
            <person name="Kiss E."/>
            <person name="Kuo A."/>
            <person name="Drula E."/>
            <person name="Kohler A."/>
            <person name="Sanchez-Garcia M."/>
            <person name="Morin E."/>
            <person name="Andreopoulos B."/>
            <person name="Barry K.W."/>
            <person name="Bonito G."/>
            <person name="Buee M."/>
            <person name="Carver A."/>
            <person name="Chen C."/>
            <person name="Cichocki N."/>
            <person name="Clum A."/>
            <person name="Culley D."/>
            <person name="Crous P.W."/>
            <person name="Fauchery L."/>
            <person name="Girlanda M."/>
            <person name="Hayes R.D."/>
            <person name="Keri Z."/>
            <person name="LaButti K."/>
            <person name="Lipzen A."/>
            <person name="Lombard V."/>
            <person name="Magnuson J."/>
            <person name="Maillard F."/>
            <person name="Murat C."/>
            <person name="Nolan M."/>
            <person name="Ohm R.A."/>
            <person name="Pangilinan J."/>
            <person name="Pereira M.F."/>
            <person name="Perotto S."/>
            <person name="Peter M."/>
            <person name="Pfister S."/>
            <person name="Riley R."/>
            <person name="Sitrit Y."/>
            <person name="Stielow J.B."/>
            <person name="Szollosi G."/>
            <person name="Zifcakova L."/>
            <person name="Stursova M."/>
            <person name="Spatafora J.W."/>
            <person name="Tedersoo L."/>
            <person name="Vaario L.M."/>
            <person name="Yamada A."/>
            <person name="Yan M."/>
            <person name="Wang P."/>
            <person name="Xu J."/>
            <person name="Bruns T."/>
            <person name="Baldrian P."/>
            <person name="Vilgalys R."/>
            <person name="Dunand C."/>
            <person name="Henrissat B."/>
            <person name="Grigoriev I.V."/>
            <person name="Hibbett D."/>
            <person name="Nagy L.G."/>
            <person name="Martin F.M."/>
        </authorList>
    </citation>
    <scope>NUCLEOTIDE SEQUENCE</scope>
    <source>
        <strain evidence="1">Prilba</strain>
    </source>
</reference>
<reference evidence="1" key="1">
    <citation type="submission" date="2019-10" db="EMBL/GenBank/DDBJ databases">
        <authorList>
            <consortium name="DOE Joint Genome Institute"/>
            <person name="Kuo A."/>
            <person name="Miyauchi S."/>
            <person name="Kiss E."/>
            <person name="Drula E."/>
            <person name="Kohler A."/>
            <person name="Sanchez-Garcia M."/>
            <person name="Andreopoulos B."/>
            <person name="Barry K.W."/>
            <person name="Bonito G."/>
            <person name="Buee M."/>
            <person name="Carver A."/>
            <person name="Chen C."/>
            <person name="Cichocki N."/>
            <person name="Clum A."/>
            <person name="Culley D."/>
            <person name="Crous P.W."/>
            <person name="Fauchery L."/>
            <person name="Girlanda M."/>
            <person name="Hayes R."/>
            <person name="Keri Z."/>
            <person name="LaButti K."/>
            <person name="Lipzen A."/>
            <person name="Lombard V."/>
            <person name="Magnuson J."/>
            <person name="Maillard F."/>
            <person name="Morin E."/>
            <person name="Murat C."/>
            <person name="Nolan M."/>
            <person name="Ohm R."/>
            <person name="Pangilinan J."/>
            <person name="Pereira M."/>
            <person name="Perotto S."/>
            <person name="Peter M."/>
            <person name="Riley R."/>
            <person name="Sitrit Y."/>
            <person name="Stielow B."/>
            <person name="Szollosi G."/>
            <person name="Zifcakova L."/>
            <person name="Stursova M."/>
            <person name="Spatafora J.W."/>
            <person name="Tedersoo L."/>
            <person name="Vaario L.-M."/>
            <person name="Yamada A."/>
            <person name="Yan M."/>
            <person name="Wang P."/>
            <person name="Xu J."/>
            <person name="Bruns T."/>
            <person name="Baldrian P."/>
            <person name="Vilgalys R."/>
            <person name="Henrissat B."/>
            <person name="Grigoriev I.V."/>
            <person name="Hibbett D."/>
            <person name="Nagy L.G."/>
            <person name="Martin F.M."/>
        </authorList>
    </citation>
    <scope>NUCLEOTIDE SEQUENCE</scope>
    <source>
        <strain evidence="1">Prilba</strain>
    </source>
</reference>
<accession>A0A9P5N5E6</accession>
<protein>
    <submittedName>
        <fullName evidence="1">Uncharacterized protein</fullName>
    </submittedName>
</protein>
<comment type="caution">
    <text evidence="1">The sequence shown here is derived from an EMBL/GenBank/DDBJ whole genome shotgun (WGS) entry which is preliminary data.</text>
</comment>
<keyword evidence="2" id="KW-1185">Reference proteome</keyword>
<gene>
    <name evidence="1" type="ORF">DFH94DRAFT_183412</name>
</gene>
<sequence length="155" mass="17152">MCIFLVPSYQHRIINHCRAFPGCTTVLYGVTVLPIVTASCCQSIYAHEMTHLLPLSPSVSLITFDRHQLSARFRHKPPHCQSVCLASQRSKLCRIHLGEISTRYLTAKRINAALSTPTNISFILAIPQTGSHRGGGRGIAFLPWKTGSPLSCRLQ</sequence>
<dbReference type="Proteomes" id="UP000759537">
    <property type="component" value="Unassembled WGS sequence"/>
</dbReference>
<organism evidence="1 2">
    <name type="scientific">Russula ochroleuca</name>
    <dbReference type="NCBI Taxonomy" id="152965"/>
    <lineage>
        <taxon>Eukaryota</taxon>
        <taxon>Fungi</taxon>
        <taxon>Dikarya</taxon>
        <taxon>Basidiomycota</taxon>
        <taxon>Agaricomycotina</taxon>
        <taxon>Agaricomycetes</taxon>
        <taxon>Russulales</taxon>
        <taxon>Russulaceae</taxon>
        <taxon>Russula</taxon>
    </lineage>
</organism>
<evidence type="ECO:0000313" key="2">
    <source>
        <dbReference type="Proteomes" id="UP000759537"/>
    </source>
</evidence>